<dbReference type="OrthoDB" id="7458380at2"/>
<evidence type="ECO:0000313" key="10">
    <source>
        <dbReference type="Proteomes" id="UP000292085"/>
    </source>
</evidence>
<dbReference type="AlphaFoldDB" id="A0A4V2DD62"/>
<dbReference type="InterPro" id="IPR015879">
    <property type="entry name" value="Ring_hydroxy_dOase_asu_C_dom"/>
</dbReference>
<evidence type="ECO:0000313" key="9">
    <source>
        <dbReference type="EMBL" id="RZF63878.1"/>
    </source>
</evidence>
<evidence type="ECO:0000256" key="4">
    <source>
        <dbReference type="ARBA" id="ARBA00023002"/>
    </source>
</evidence>
<dbReference type="Pfam" id="PF00848">
    <property type="entry name" value="Ring_hydroxyl_A"/>
    <property type="match status" value="2"/>
</dbReference>
<proteinExistence type="predicted"/>
<dbReference type="PRINTS" id="PR00090">
    <property type="entry name" value="RNGDIOXGNASE"/>
</dbReference>
<comment type="cofactor">
    <cofactor evidence="1">
        <name>Fe cation</name>
        <dbReference type="ChEBI" id="CHEBI:24875"/>
    </cofactor>
</comment>
<dbReference type="CDD" id="cd03469">
    <property type="entry name" value="Rieske_RO_Alpha_N"/>
    <property type="match status" value="1"/>
</dbReference>
<evidence type="ECO:0000256" key="6">
    <source>
        <dbReference type="ARBA" id="ARBA00023014"/>
    </source>
</evidence>
<dbReference type="InterPro" id="IPR017941">
    <property type="entry name" value="Rieske_2Fe-2S"/>
</dbReference>
<evidence type="ECO:0000256" key="2">
    <source>
        <dbReference type="ARBA" id="ARBA00022714"/>
    </source>
</evidence>
<keyword evidence="7" id="KW-0520">NAD</keyword>
<sequence length="413" mass="45973">MIEGTAFLELLERQRAGWTLEQPFYLDEDIFAFERDRWMSRQWMLMAHIAELPAKGSHIVRDLFNESIVIARAGDDDVRAYFNVCTHRGSRLCKADGRAPLLVCPYHAWSFKLTGELQSRADVPDGIDPADLGLHPVSVHLVEGLIFCALPSDALPDPAPAFDVLGPALRQHGIKRARIAARKSYPTNANWKLVLENAFECYHCRNAHPEYTNVNGHVQVTGMRDAAKAETWADEIAHWQKTITGADGFDMKHRDPGSLDRLSYSVTRHPIGRGRATLSRDGAPVSKLMGAFADYDGGETQFRFGRLSFASAANDHVTLVQIQPRSAQQTDMVLTWLVDADADPALDVEPIQWMWDVTTVQDKRIIEDNAAGIRSRAYRPGPYTALEGETATFVQSYRAEMHALVCDDAGVGG</sequence>
<keyword evidence="10" id="KW-1185">Reference proteome</keyword>
<reference evidence="9 10" key="1">
    <citation type="submission" date="2019-02" db="EMBL/GenBank/DDBJ databases">
        <authorList>
            <person name="Li Y."/>
        </authorList>
    </citation>
    <scope>NUCLEOTIDE SEQUENCE [LARGE SCALE GENOMIC DNA]</scope>
    <source>
        <strain evidence="9 10">3-7</strain>
    </source>
</reference>
<gene>
    <name evidence="9" type="ORF">EWE75_13890</name>
</gene>
<dbReference type="Pfam" id="PF00355">
    <property type="entry name" value="Rieske"/>
    <property type="match status" value="1"/>
</dbReference>
<evidence type="ECO:0000256" key="3">
    <source>
        <dbReference type="ARBA" id="ARBA00022723"/>
    </source>
</evidence>
<dbReference type="GO" id="GO:0005506">
    <property type="term" value="F:iron ion binding"/>
    <property type="evidence" value="ECO:0007669"/>
    <property type="project" value="InterPro"/>
</dbReference>
<keyword evidence="4" id="KW-0560">Oxidoreductase</keyword>
<dbReference type="PROSITE" id="PS51296">
    <property type="entry name" value="RIESKE"/>
    <property type="match status" value="1"/>
</dbReference>
<dbReference type="RefSeq" id="WP_130158467.1">
    <property type="nucleotide sequence ID" value="NZ_SGIS01000020.1"/>
</dbReference>
<dbReference type="PANTHER" id="PTHR43756">
    <property type="entry name" value="CHOLINE MONOOXYGENASE, CHLOROPLASTIC"/>
    <property type="match status" value="1"/>
</dbReference>
<dbReference type="Gene3D" id="3.90.380.10">
    <property type="entry name" value="Naphthalene 1,2-dioxygenase Alpha Subunit, Chain A, domain 1"/>
    <property type="match status" value="1"/>
</dbReference>
<accession>A0A4V2DD62</accession>
<dbReference type="InterPro" id="IPR001663">
    <property type="entry name" value="Rng_hydr_dOase-A"/>
</dbReference>
<dbReference type="PANTHER" id="PTHR43756:SF5">
    <property type="entry name" value="CHOLINE MONOOXYGENASE, CHLOROPLASTIC"/>
    <property type="match status" value="1"/>
</dbReference>
<evidence type="ECO:0000256" key="5">
    <source>
        <dbReference type="ARBA" id="ARBA00023004"/>
    </source>
</evidence>
<protein>
    <submittedName>
        <fullName evidence="9">Aromatic ring-hydroxylating dioxygenase subunit alpha</fullName>
    </submittedName>
</protein>
<dbReference type="InterPro" id="IPR036922">
    <property type="entry name" value="Rieske_2Fe-2S_sf"/>
</dbReference>
<keyword evidence="9" id="KW-0223">Dioxygenase</keyword>
<dbReference type="EMBL" id="SGIS01000020">
    <property type="protein sequence ID" value="RZF63878.1"/>
    <property type="molecule type" value="Genomic_DNA"/>
</dbReference>
<dbReference type="InterPro" id="IPR015881">
    <property type="entry name" value="ARHD_Rieske_2Fe_2S"/>
</dbReference>
<comment type="caution">
    <text evidence="9">The sequence shown here is derived from an EMBL/GenBank/DDBJ whole genome shotgun (WGS) entry which is preliminary data.</text>
</comment>
<dbReference type="SUPFAM" id="SSF55961">
    <property type="entry name" value="Bet v1-like"/>
    <property type="match status" value="1"/>
</dbReference>
<dbReference type="GO" id="GO:0051213">
    <property type="term" value="F:dioxygenase activity"/>
    <property type="evidence" value="ECO:0007669"/>
    <property type="project" value="UniProtKB-KW"/>
</dbReference>
<evidence type="ECO:0000256" key="1">
    <source>
        <dbReference type="ARBA" id="ARBA00001962"/>
    </source>
</evidence>
<dbReference type="PROSITE" id="PS00570">
    <property type="entry name" value="RING_HYDROXYL_ALPHA"/>
    <property type="match status" value="1"/>
</dbReference>
<keyword evidence="5" id="KW-0408">Iron</keyword>
<evidence type="ECO:0000256" key="7">
    <source>
        <dbReference type="ARBA" id="ARBA00023027"/>
    </source>
</evidence>
<keyword evidence="3" id="KW-0479">Metal-binding</keyword>
<organism evidence="9 10">
    <name type="scientific">Sphingomonas populi</name>
    <dbReference type="NCBI Taxonomy" id="2484750"/>
    <lineage>
        <taxon>Bacteria</taxon>
        <taxon>Pseudomonadati</taxon>
        <taxon>Pseudomonadota</taxon>
        <taxon>Alphaproteobacteria</taxon>
        <taxon>Sphingomonadales</taxon>
        <taxon>Sphingomonadaceae</taxon>
        <taxon>Sphingomonas</taxon>
    </lineage>
</organism>
<name>A0A4V2DD62_9SPHN</name>
<dbReference type="Gene3D" id="2.102.10.10">
    <property type="entry name" value="Rieske [2Fe-2S] iron-sulphur domain"/>
    <property type="match status" value="1"/>
</dbReference>
<keyword evidence="6" id="KW-0411">Iron-sulfur</keyword>
<feature type="domain" description="Rieske" evidence="8">
    <location>
        <begin position="43"/>
        <end position="148"/>
    </location>
</feature>
<evidence type="ECO:0000259" key="8">
    <source>
        <dbReference type="PROSITE" id="PS51296"/>
    </source>
</evidence>
<dbReference type="Proteomes" id="UP000292085">
    <property type="component" value="Unassembled WGS sequence"/>
</dbReference>
<dbReference type="SUPFAM" id="SSF50022">
    <property type="entry name" value="ISP domain"/>
    <property type="match status" value="1"/>
</dbReference>
<dbReference type="GO" id="GO:0051537">
    <property type="term" value="F:2 iron, 2 sulfur cluster binding"/>
    <property type="evidence" value="ECO:0007669"/>
    <property type="project" value="UniProtKB-KW"/>
</dbReference>
<keyword evidence="2" id="KW-0001">2Fe-2S</keyword>